<organism evidence="11 12">
    <name type="scientific">Anoxynatronum sibiricum</name>
    <dbReference type="NCBI Taxonomy" id="210623"/>
    <lineage>
        <taxon>Bacteria</taxon>
        <taxon>Bacillati</taxon>
        <taxon>Bacillota</taxon>
        <taxon>Clostridia</taxon>
        <taxon>Eubacteriales</taxon>
        <taxon>Clostridiaceae</taxon>
        <taxon>Anoxynatronum</taxon>
    </lineage>
</organism>
<dbReference type="SUPFAM" id="SSF52172">
    <property type="entry name" value="CheY-like"/>
    <property type="match status" value="1"/>
</dbReference>
<dbReference type="GO" id="GO:0008984">
    <property type="term" value="F:protein-glutamate methylesterase activity"/>
    <property type="evidence" value="ECO:0007669"/>
    <property type="project" value="UniProtKB-EC"/>
</dbReference>
<comment type="function">
    <text evidence="6">Involved in chemotaxis. Part of a chemotaxis signal transduction system that modulates chemotaxis in response to various stimuli. Catalyzes the demethylation of specific methylglutamate residues introduced into the chemoreceptors (methyl-accepting chemotaxis proteins or MCP) by CheR. Also mediates the irreversible deamidation of specific glutamine residues to glutamic acid.</text>
</comment>
<dbReference type="PANTHER" id="PTHR42872">
    <property type="entry name" value="PROTEIN-GLUTAMATE METHYLESTERASE/PROTEIN-GLUTAMINE GLUTAMINASE"/>
    <property type="match status" value="1"/>
</dbReference>
<feature type="active site" evidence="6 7">
    <location>
        <position position="286"/>
    </location>
</feature>
<dbReference type="NCBIfam" id="NF009206">
    <property type="entry name" value="PRK12555.1"/>
    <property type="match status" value="1"/>
</dbReference>
<keyword evidence="3 6" id="KW-0378">Hydrolase</keyword>
<dbReference type="InterPro" id="IPR035909">
    <property type="entry name" value="CheB_C"/>
</dbReference>
<evidence type="ECO:0000256" key="8">
    <source>
        <dbReference type="PROSITE-ProRule" id="PRU00169"/>
    </source>
</evidence>
<dbReference type="PROSITE" id="PS50110">
    <property type="entry name" value="RESPONSE_REGULATORY"/>
    <property type="match status" value="1"/>
</dbReference>
<dbReference type="CDD" id="cd17541">
    <property type="entry name" value="REC_CheB-like"/>
    <property type="match status" value="1"/>
</dbReference>
<keyword evidence="2 6" id="KW-0145">Chemotaxis</keyword>
<dbReference type="Pfam" id="PF00072">
    <property type="entry name" value="Response_reg"/>
    <property type="match status" value="1"/>
</dbReference>
<dbReference type="EMBL" id="JBCITM010000001">
    <property type="protein sequence ID" value="MEN1758946.1"/>
    <property type="molecule type" value="Genomic_DNA"/>
</dbReference>
<protein>
    <recommendedName>
        <fullName evidence="6">Protein-glutamate methylesterase/protein-glutamine glutaminase</fullName>
        <ecNumber evidence="6">3.1.1.61</ecNumber>
        <ecNumber evidence="6">3.5.1.44</ecNumber>
    </recommendedName>
</protein>
<evidence type="ECO:0000313" key="12">
    <source>
        <dbReference type="Proteomes" id="UP001407405"/>
    </source>
</evidence>
<comment type="subcellular location">
    <subcellularLocation>
        <location evidence="6">Cytoplasm</location>
    </subcellularLocation>
</comment>
<comment type="catalytic activity">
    <reaction evidence="5 6">
        <text>[protein]-L-glutamate 5-O-methyl ester + H2O = L-glutamyl-[protein] + methanol + H(+)</text>
        <dbReference type="Rhea" id="RHEA:23236"/>
        <dbReference type="Rhea" id="RHEA-COMP:10208"/>
        <dbReference type="Rhea" id="RHEA-COMP:10311"/>
        <dbReference type="ChEBI" id="CHEBI:15377"/>
        <dbReference type="ChEBI" id="CHEBI:15378"/>
        <dbReference type="ChEBI" id="CHEBI:17790"/>
        <dbReference type="ChEBI" id="CHEBI:29973"/>
        <dbReference type="ChEBI" id="CHEBI:82795"/>
        <dbReference type="EC" id="3.1.1.61"/>
    </reaction>
</comment>
<dbReference type="HAMAP" id="MF_00099">
    <property type="entry name" value="CheB_chemtxs"/>
    <property type="match status" value="1"/>
</dbReference>
<comment type="caution">
    <text evidence="11">The sequence shown here is derived from an EMBL/GenBank/DDBJ whole genome shotgun (WGS) entry which is preliminary data.</text>
</comment>
<dbReference type="Proteomes" id="UP001407405">
    <property type="component" value="Unassembled WGS sequence"/>
</dbReference>
<keyword evidence="6 8" id="KW-0597">Phosphoprotein</keyword>
<evidence type="ECO:0000259" key="10">
    <source>
        <dbReference type="PROSITE" id="PS50122"/>
    </source>
</evidence>
<feature type="domain" description="Response regulatory" evidence="9">
    <location>
        <begin position="8"/>
        <end position="121"/>
    </location>
</feature>
<evidence type="ECO:0000256" key="1">
    <source>
        <dbReference type="ARBA" id="ARBA00022490"/>
    </source>
</evidence>
<dbReference type="InterPro" id="IPR011006">
    <property type="entry name" value="CheY-like_superfamily"/>
</dbReference>
<comment type="domain">
    <text evidence="6">Contains a C-terminal catalytic domain, and an N-terminal region which modulates catalytic activity.</text>
</comment>
<gene>
    <name evidence="6" type="primary">cheB</name>
    <name evidence="11" type="ORF">AAIG11_00540</name>
</gene>
<dbReference type="EC" id="3.5.1.44" evidence="6"/>
<feature type="domain" description="CheB-type methylesterase" evidence="10">
    <location>
        <begin position="152"/>
        <end position="343"/>
    </location>
</feature>
<dbReference type="Gene3D" id="3.40.50.2300">
    <property type="match status" value="1"/>
</dbReference>
<evidence type="ECO:0000256" key="5">
    <source>
        <dbReference type="ARBA" id="ARBA00048267"/>
    </source>
</evidence>
<comment type="function">
    <text evidence="4">May play the central regulatory role in sporulation. It may be an element of the effector pathway responsible for the activation of sporulation genes in response to nutritional stress. Spo0A may act in concert with spo0H (a sigma factor) to control the expression of some genes that are critical to the sporulation process.</text>
</comment>
<dbReference type="Gene3D" id="3.40.50.180">
    <property type="entry name" value="Methylesterase CheB, C-terminal domain"/>
    <property type="match status" value="1"/>
</dbReference>
<evidence type="ECO:0000256" key="6">
    <source>
        <dbReference type="HAMAP-Rule" id="MF_00099"/>
    </source>
</evidence>
<comment type="similarity">
    <text evidence="6">Belongs to the CheB family.</text>
</comment>
<feature type="active site" evidence="6 7">
    <location>
        <position position="190"/>
    </location>
</feature>
<dbReference type="CDD" id="cd16432">
    <property type="entry name" value="CheB_Rec"/>
    <property type="match status" value="1"/>
</dbReference>
<dbReference type="RefSeq" id="WP_343184331.1">
    <property type="nucleotide sequence ID" value="NZ_JBCITM010000001.1"/>
</dbReference>
<dbReference type="InterPro" id="IPR001789">
    <property type="entry name" value="Sig_transdc_resp-reg_receiver"/>
</dbReference>
<dbReference type="PANTHER" id="PTHR42872:SF6">
    <property type="entry name" value="PROTEIN-GLUTAMATE METHYLESTERASE_PROTEIN-GLUTAMINE GLUTAMINASE"/>
    <property type="match status" value="1"/>
</dbReference>
<comment type="catalytic activity">
    <reaction evidence="6">
        <text>L-glutaminyl-[protein] + H2O = L-glutamyl-[protein] + NH4(+)</text>
        <dbReference type="Rhea" id="RHEA:16441"/>
        <dbReference type="Rhea" id="RHEA-COMP:10207"/>
        <dbReference type="Rhea" id="RHEA-COMP:10208"/>
        <dbReference type="ChEBI" id="CHEBI:15377"/>
        <dbReference type="ChEBI" id="CHEBI:28938"/>
        <dbReference type="ChEBI" id="CHEBI:29973"/>
        <dbReference type="ChEBI" id="CHEBI:30011"/>
        <dbReference type="EC" id="3.5.1.44"/>
    </reaction>
</comment>
<sequence>MGTLKPIRVLIIDDSLVSREILRKGLAGDRRLQVVGLAGDPYEAVEKIEDLEPDVLTLDINMPKMDGLTFLTKLMAQLPLPVVVISSSAERVFDAMEKGAVDFVAKPAISSPADLETFLEEVVEKVKIAASVKMYLHAPTAVPEEMTPSVKAVKDIRVIAMGASTGGTDALLKVLKGLPMNIPGIVIVQHMPPVFTRMYAERLDQQCALSVSEAKTGDEVKPGSVLIAPGDQHIKIVKDQQRCVVRCFRGDKVSGHCPSVDVLFESAALTVGAKAMGVLLTGMGSDGARGLLTMRKAGAYTLGQDKDSSVVYGMPMVAYNIGAVVRQLPLERIPSEILRHLSR</sequence>
<dbReference type="NCBIfam" id="NF001965">
    <property type="entry name" value="PRK00742.1"/>
    <property type="match status" value="1"/>
</dbReference>
<evidence type="ECO:0000256" key="2">
    <source>
        <dbReference type="ARBA" id="ARBA00022500"/>
    </source>
</evidence>
<reference evidence="11 12" key="1">
    <citation type="submission" date="2024-04" db="EMBL/GenBank/DDBJ databases">
        <title>Genome sequencing and metabolic network reconstruction of aminoacids and betaine degradation by Anoxynatronum sibiricum.</title>
        <authorList>
            <person name="Detkova E.N."/>
            <person name="Boltjanskaja Y.V."/>
            <person name="Mardanov A.V."/>
            <person name="Kevbrin V."/>
        </authorList>
    </citation>
    <scope>NUCLEOTIDE SEQUENCE [LARGE SCALE GENOMIC DNA]</scope>
    <source>
        <strain evidence="11 12">Z-7981</strain>
    </source>
</reference>
<evidence type="ECO:0000256" key="4">
    <source>
        <dbReference type="ARBA" id="ARBA00024867"/>
    </source>
</evidence>
<evidence type="ECO:0000256" key="3">
    <source>
        <dbReference type="ARBA" id="ARBA00022801"/>
    </source>
</evidence>
<feature type="modified residue" description="4-aspartylphosphate" evidence="6 8">
    <location>
        <position position="59"/>
    </location>
</feature>
<proteinExistence type="inferred from homology"/>
<dbReference type="InterPro" id="IPR000673">
    <property type="entry name" value="Sig_transdc_resp-reg_Me-estase"/>
</dbReference>
<dbReference type="SMART" id="SM00448">
    <property type="entry name" value="REC"/>
    <property type="match status" value="1"/>
</dbReference>
<keyword evidence="1 6" id="KW-0963">Cytoplasm</keyword>
<dbReference type="PIRSF" id="PIRSF000876">
    <property type="entry name" value="RR_chemtxs_CheB"/>
    <property type="match status" value="1"/>
</dbReference>
<comment type="PTM">
    <text evidence="6">Phosphorylated by CheA. Phosphorylation of the N-terminal regulatory domain activates the methylesterase activity.</text>
</comment>
<dbReference type="InterPro" id="IPR008248">
    <property type="entry name" value="CheB-like"/>
</dbReference>
<feature type="active site" evidence="6 7">
    <location>
        <position position="164"/>
    </location>
</feature>
<dbReference type="EC" id="3.1.1.61" evidence="6"/>
<evidence type="ECO:0000259" key="9">
    <source>
        <dbReference type="PROSITE" id="PS50110"/>
    </source>
</evidence>
<name>A0ABU9VP96_9CLOT</name>
<evidence type="ECO:0000313" key="11">
    <source>
        <dbReference type="EMBL" id="MEN1758946.1"/>
    </source>
</evidence>
<dbReference type="SUPFAM" id="SSF52738">
    <property type="entry name" value="Methylesterase CheB, C-terminal domain"/>
    <property type="match status" value="1"/>
</dbReference>
<dbReference type="PROSITE" id="PS50122">
    <property type="entry name" value="CHEB"/>
    <property type="match status" value="1"/>
</dbReference>
<dbReference type="Pfam" id="PF01339">
    <property type="entry name" value="CheB_methylest"/>
    <property type="match status" value="1"/>
</dbReference>
<accession>A0ABU9VP96</accession>
<evidence type="ECO:0000256" key="7">
    <source>
        <dbReference type="PROSITE-ProRule" id="PRU00050"/>
    </source>
</evidence>
<keyword evidence="12" id="KW-1185">Reference proteome</keyword>